<evidence type="ECO:0000313" key="3">
    <source>
        <dbReference type="Proteomes" id="UP000624709"/>
    </source>
</evidence>
<evidence type="ECO:0000256" key="1">
    <source>
        <dbReference type="SAM" id="MobiDB-lite"/>
    </source>
</evidence>
<gene>
    <name evidence="2" type="ORF">Apa02nite_092020</name>
</gene>
<protein>
    <submittedName>
        <fullName evidence="2">Uncharacterized protein</fullName>
    </submittedName>
</protein>
<accession>A0ABQ4BQX9</accession>
<feature type="compositionally biased region" description="Polar residues" evidence="1">
    <location>
        <begin position="1"/>
        <end position="10"/>
    </location>
</feature>
<comment type="caution">
    <text evidence="2">The sequence shown here is derived from an EMBL/GenBank/DDBJ whole genome shotgun (WGS) entry which is preliminary data.</text>
</comment>
<keyword evidence="3" id="KW-1185">Reference proteome</keyword>
<sequence length="99" mass="9805">MKPSSPSLSKARSRCIPSAAPVRHGGTPGPGVQMSLVQIIGSGGGAFSTSPPGTDIRRGHPCRAARAQPTGTGSGDGVAGAGAATARDRSGRRRDSTIV</sequence>
<dbReference type="Proteomes" id="UP000624709">
    <property type="component" value="Unassembled WGS sequence"/>
</dbReference>
<proteinExistence type="predicted"/>
<feature type="region of interest" description="Disordered" evidence="1">
    <location>
        <begin position="1"/>
        <end position="99"/>
    </location>
</feature>
<feature type="compositionally biased region" description="Basic and acidic residues" evidence="1">
    <location>
        <begin position="86"/>
        <end position="99"/>
    </location>
</feature>
<evidence type="ECO:0000313" key="2">
    <source>
        <dbReference type="EMBL" id="GIE73094.1"/>
    </source>
</evidence>
<name>A0ABQ4BQX9_9ACTN</name>
<organism evidence="2 3">
    <name type="scientific">Actinoplanes palleronii</name>
    <dbReference type="NCBI Taxonomy" id="113570"/>
    <lineage>
        <taxon>Bacteria</taxon>
        <taxon>Bacillati</taxon>
        <taxon>Actinomycetota</taxon>
        <taxon>Actinomycetes</taxon>
        <taxon>Micromonosporales</taxon>
        <taxon>Micromonosporaceae</taxon>
        <taxon>Actinoplanes</taxon>
    </lineage>
</organism>
<dbReference type="EMBL" id="BOMS01000164">
    <property type="protein sequence ID" value="GIE73094.1"/>
    <property type="molecule type" value="Genomic_DNA"/>
</dbReference>
<reference evidence="2 3" key="1">
    <citation type="submission" date="2021-01" db="EMBL/GenBank/DDBJ databases">
        <title>Whole genome shotgun sequence of Actinoplanes palleronii NBRC 14916.</title>
        <authorList>
            <person name="Komaki H."/>
            <person name="Tamura T."/>
        </authorList>
    </citation>
    <scope>NUCLEOTIDE SEQUENCE [LARGE SCALE GENOMIC DNA]</scope>
    <source>
        <strain evidence="2 3">NBRC 14916</strain>
    </source>
</reference>